<evidence type="ECO:0000256" key="2">
    <source>
        <dbReference type="ARBA" id="ARBA00022801"/>
    </source>
</evidence>
<organism evidence="9 10">
    <name type="scientific">Thermanaerovibrio acidaminovorans (strain ATCC 49978 / DSM 6589 / Su883)</name>
    <name type="common">Selenomonas acidaminovorans</name>
    <dbReference type="NCBI Taxonomy" id="525903"/>
    <lineage>
        <taxon>Bacteria</taxon>
        <taxon>Thermotogati</taxon>
        <taxon>Synergistota</taxon>
        <taxon>Synergistia</taxon>
        <taxon>Synergistales</taxon>
        <taxon>Synergistaceae</taxon>
        <taxon>Thermanaerovibrio</taxon>
    </lineage>
</organism>
<keyword evidence="3" id="KW-0136">Cellulose degradation</keyword>
<evidence type="ECO:0000313" key="9">
    <source>
        <dbReference type="EMBL" id="ACZ19972.1"/>
    </source>
</evidence>
<dbReference type="STRING" id="525903.Taci_1758"/>
<accession>D1B7I1</accession>
<evidence type="ECO:0000256" key="1">
    <source>
        <dbReference type="ARBA" id="ARBA00005641"/>
    </source>
</evidence>
<dbReference type="EnsemblBacteria" id="ACZ19972">
    <property type="protein sequence ID" value="ACZ19972"/>
    <property type="gene ID" value="Taci_1758"/>
</dbReference>
<dbReference type="PATRIC" id="fig|525903.6.peg.1746"/>
<keyword evidence="2 7" id="KW-0378">Hydrolase</keyword>
<evidence type="ECO:0000256" key="7">
    <source>
        <dbReference type="RuleBase" id="RU361153"/>
    </source>
</evidence>
<evidence type="ECO:0000256" key="6">
    <source>
        <dbReference type="ARBA" id="ARBA00023326"/>
    </source>
</evidence>
<dbReference type="HOGENOM" id="CLU_032463_0_0_0"/>
<dbReference type="InterPro" id="IPR001547">
    <property type="entry name" value="Glyco_hydro_5"/>
</dbReference>
<keyword evidence="10" id="KW-1185">Reference proteome</keyword>
<dbReference type="GO" id="GO:0005576">
    <property type="term" value="C:extracellular region"/>
    <property type="evidence" value="ECO:0007669"/>
    <property type="project" value="TreeGrafter"/>
</dbReference>
<dbReference type="OrthoDB" id="9800475at2"/>
<keyword evidence="5 7" id="KW-0326">Glycosidase</keyword>
<gene>
    <name evidence="9" type="ordered locus">Taci_1758</name>
</gene>
<keyword evidence="6" id="KW-0624">Polysaccharide degradation</keyword>
<proteinExistence type="inferred from homology"/>
<sequence>MVSGSFFEFHVALGADKMSFWDVQRKGTNCFNQEPSEAWFDAAKSLGVQWVRLAFDKWDGKERDFLMGDADHYRGLVKEDLAKLKMVLGWAAARDIKVVITPLGLPGNRWVQLNGGKRDLRLWRDRAYWEQAAAFWRDLAFALRGHPAVIGYNILNEPTPEMGTGLSEYADADAYAEWYRKNRGTPRDIVAFYQTIIARIRSVDRETPIMLDSGWFAKPNAFTFWPRLKDDRILYSVHMYEPFTFTSHLNFSEHKGYAYPGRVPFNGRTEIWDRDRIRTFLTPFLRWAKDRGIPSNRLVVAEFGCYRRNKGAGAYLGDVIQVLNENSLHWAFYSFREDGWDGMDYELGSGGLGEAYWKAKGAGLNPPLPRRNNPLFEVIRHQFQPDI</sequence>
<dbReference type="Proteomes" id="UP000002030">
    <property type="component" value="Chromosome"/>
</dbReference>
<dbReference type="EMBL" id="CP001818">
    <property type="protein sequence ID" value="ACZ19972.1"/>
    <property type="molecule type" value="Genomic_DNA"/>
</dbReference>
<dbReference type="InterPro" id="IPR050386">
    <property type="entry name" value="Glycosyl_hydrolase_5"/>
</dbReference>
<dbReference type="CAZy" id="GH5">
    <property type="family name" value="Glycoside Hydrolase Family 5"/>
</dbReference>
<reference evidence="9 10" key="1">
    <citation type="journal article" date="2009" name="Stand. Genomic Sci.">
        <title>Complete genome sequence of Thermanaerovibrio acidaminovorans type strain (Su883).</title>
        <authorList>
            <person name="Chovatia M."/>
            <person name="Sikorski J."/>
            <person name="Schroder M."/>
            <person name="Lapidus A."/>
            <person name="Nolan M."/>
            <person name="Tice H."/>
            <person name="Glavina Del Rio T."/>
            <person name="Copeland A."/>
            <person name="Cheng J.F."/>
            <person name="Lucas S."/>
            <person name="Chen F."/>
            <person name="Bruce D."/>
            <person name="Goodwin L."/>
            <person name="Pitluck S."/>
            <person name="Ivanova N."/>
            <person name="Mavromatis K."/>
            <person name="Ovchinnikova G."/>
            <person name="Pati A."/>
            <person name="Chen A."/>
            <person name="Palaniappan K."/>
            <person name="Land M."/>
            <person name="Hauser L."/>
            <person name="Chang Y.J."/>
            <person name="Jeffries C.D."/>
            <person name="Chain P."/>
            <person name="Saunders E."/>
            <person name="Detter J.C."/>
            <person name="Brettin T."/>
            <person name="Rohde M."/>
            <person name="Goker M."/>
            <person name="Spring S."/>
            <person name="Bristow J."/>
            <person name="Markowitz V."/>
            <person name="Hugenholtz P."/>
            <person name="Kyrpides N.C."/>
            <person name="Klenk H.P."/>
            <person name="Eisen J.A."/>
        </authorList>
    </citation>
    <scope>NUCLEOTIDE SEQUENCE [LARGE SCALE GENOMIC DNA]</scope>
    <source>
        <strain evidence="10">ATCC 49978 / DSM 6589 / Su883</strain>
    </source>
</reference>
<dbReference type="GO" id="GO:0008422">
    <property type="term" value="F:beta-glucosidase activity"/>
    <property type="evidence" value="ECO:0007669"/>
    <property type="project" value="TreeGrafter"/>
</dbReference>
<dbReference type="eggNOG" id="COG2730">
    <property type="taxonomic scope" value="Bacteria"/>
</dbReference>
<dbReference type="GO" id="GO:0030245">
    <property type="term" value="P:cellulose catabolic process"/>
    <property type="evidence" value="ECO:0007669"/>
    <property type="project" value="UniProtKB-KW"/>
</dbReference>
<dbReference type="Pfam" id="PF00150">
    <property type="entry name" value="Cellulase"/>
    <property type="match status" value="1"/>
</dbReference>
<evidence type="ECO:0000256" key="4">
    <source>
        <dbReference type="ARBA" id="ARBA00023277"/>
    </source>
</evidence>
<dbReference type="Gene3D" id="3.20.20.80">
    <property type="entry name" value="Glycosidases"/>
    <property type="match status" value="1"/>
</dbReference>
<comment type="similarity">
    <text evidence="1 7">Belongs to the glycosyl hydrolase 5 (cellulase A) family.</text>
</comment>
<feature type="domain" description="Glycoside hydrolase family 5" evidence="8">
    <location>
        <begin position="25"/>
        <end position="336"/>
    </location>
</feature>
<dbReference type="KEGG" id="tai:Taci_1758"/>
<dbReference type="InterPro" id="IPR018087">
    <property type="entry name" value="Glyco_hydro_5_CS"/>
</dbReference>
<dbReference type="PANTHER" id="PTHR31297:SF41">
    <property type="entry name" value="ENDOGLUCANASE, PUTATIVE (AFU_ORTHOLOGUE AFUA_5G01830)-RELATED"/>
    <property type="match status" value="1"/>
</dbReference>
<protein>
    <submittedName>
        <fullName evidence="9">Glycoside hydrolase family 5</fullName>
    </submittedName>
</protein>
<evidence type="ECO:0000256" key="3">
    <source>
        <dbReference type="ARBA" id="ARBA00023001"/>
    </source>
</evidence>
<dbReference type="InterPro" id="IPR017853">
    <property type="entry name" value="GH"/>
</dbReference>
<dbReference type="PROSITE" id="PS00659">
    <property type="entry name" value="GLYCOSYL_HYDROL_F5"/>
    <property type="match status" value="1"/>
</dbReference>
<dbReference type="PANTHER" id="PTHR31297">
    <property type="entry name" value="GLUCAN ENDO-1,6-BETA-GLUCOSIDASE B"/>
    <property type="match status" value="1"/>
</dbReference>
<evidence type="ECO:0000313" key="10">
    <source>
        <dbReference type="Proteomes" id="UP000002030"/>
    </source>
</evidence>
<evidence type="ECO:0000256" key="5">
    <source>
        <dbReference type="ARBA" id="ARBA00023295"/>
    </source>
</evidence>
<dbReference type="SUPFAM" id="SSF51445">
    <property type="entry name" value="(Trans)glycosidases"/>
    <property type="match status" value="1"/>
</dbReference>
<name>D1B7I1_THEAS</name>
<dbReference type="AlphaFoldDB" id="D1B7I1"/>
<evidence type="ECO:0000259" key="8">
    <source>
        <dbReference type="Pfam" id="PF00150"/>
    </source>
</evidence>
<keyword evidence="4" id="KW-0119">Carbohydrate metabolism</keyword>
<dbReference type="GO" id="GO:0009986">
    <property type="term" value="C:cell surface"/>
    <property type="evidence" value="ECO:0007669"/>
    <property type="project" value="TreeGrafter"/>
</dbReference>